<feature type="compositionally biased region" description="Acidic residues" evidence="1">
    <location>
        <begin position="414"/>
        <end position="436"/>
    </location>
</feature>
<feature type="compositionally biased region" description="Polar residues" evidence="1">
    <location>
        <begin position="45"/>
        <end position="62"/>
    </location>
</feature>
<proteinExistence type="predicted"/>
<evidence type="ECO:0000256" key="1">
    <source>
        <dbReference type="SAM" id="MobiDB-lite"/>
    </source>
</evidence>
<feature type="compositionally biased region" description="Polar residues" evidence="1">
    <location>
        <begin position="383"/>
        <end position="396"/>
    </location>
</feature>
<organism evidence="3 4">
    <name type="scientific">Alternaria dauci</name>
    <dbReference type="NCBI Taxonomy" id="48095"/>
    <lineage>
        <taxon>Eukaryota</taxon>
        <taxon>Fungi</taxon>
        <taxon>Dikarya</taxon>
        <taxon>Ascomycota</taxon>
        <taxon>Pezizomycotina</taxon>
        <taxon>Dothideomycetes</taxon>
        <taxon>Pleosporomycetidae</taxon>
        <taxon>Pleosporales</taxon>
        <taxon>Pleosporineae</taxon>
        <taxon>Pleosporaceae</taxon>
        <taxon>Alternaria</taxon>
        <taxon>Alternaria sect. Porri</taxon>
    </lineage>
</organism>
<protein>
    <recommendedName>
        <fullName evidence="2">Transcription elongation factor Eaf N-terminal domain-containing protein</fullName>
    </recommendedName>
</protein>
<reference evidence="3 4" key="1">
    <citation type="submission" date="2024-09" db="EMBL/GenBank/DDBJ databases">
        <title>T2T genomes of carrot and Alternaria dauci and their utility for understanding host-pathogen interaction during carrot leaf blight disease.</title>
        <authorList>
            <person name="Liu W."/>
            <person name="Xu S."/>
            <person name="Ou C."/>
            <person name="Liu X."/>
            <person name="Zhuang F."/>
            <person name="Deng X.W."/>
        </authorList>
    </citation>
    <scope>NUCLEOTIDE SEQUENCE [LARGE SCALE GENOMIC DNA]</scope>
    <source>
        <strain evidence="3 4">A2016</strain>
    </source>
</reference>
<dbReference type="Proteomes" id="UP001578633">
    <property type="component" value="Chromosome 9"/>
</dbReference>
<evidence type="ECO:0000259" key="2">
    <source>
        <dbReference type="Pfam" id="PF09816"/>
    </source>
</evidence>
<sequence length="502" mass="53718">MASPVLESRIEPHKKAHFNLHISDRIGGSDDDGLGEFSSVKYNHKPSQTTESRSTRLTSPSPAHSLYKLRIDDTSSAGDDHVFTFTGQKSQAKKAYVLVLDAANQQATLEPLASSYTFNLATRDGRDVSSQHAKIYPKKVKDHGHDRDEQEDLFGEAAADDQGGDADADNPYDFRHFLAKDKERRGDESEYRYASSPDSRTGTGSALDTPHLGARTTAVTAAAAASAAPKAVTAAGPKKRRTATANPMVKPKKAQATPAVRLQRTATATTSKPKTKPTAPPASKIKSSQVVHSSDESDGHAASSPARPSPSPEQGQRHHHHHHDDEQEEDADDDDDDDDAEGESDDDGGLEIEVPDARPPRRNNAALASLGLGQNLGAGYLRSPSNGPISLASAANSDVEGSPNPHARNRNAQDEIDFGDLGGDDAEGEDDDDDDYNNSNRDIEPMDIGPPARQDTTGHDRKPSDVGQVAAAPDDDDDEDDLEALMMKGLEGGDSSEESEEE</sequence>
<feature type="compositionally biased region" description="Basic and acidic residues" evidence="1">
    <location>
        <begin position="178"/>
        <end position="191"/>
    </location>
</feature>
<feature type="compositionally biased region" description="Acidic residues" evidence="1">
    <location>
        <begin position="473"/>
        <end position="483"/>
    </location>
</feature>
<name>A0ABR3U7H1_9PLEO</name>
<dbReference type="PANTHER" id="PTHR48209:SF2">
    <property type="entry name" value="FI24008P1"/>
    <property type="match status" value="1"/>
</dbReference>
<dbReference type="PANTHER" id="PTHR48209">
    <property type="entry name" value="AGL056WP"/>
    <property type="match status" value="1"/>
</dbReference>
<dbReference type="RefSeq" id="XP_069303030.1">
    <property type="nucleotide sequence ID" value="XM_069455094.1"/>
</dbReference>
<feature type="compositionally biased region" description="Low complexity" evidence="1">
    <location>
        <begin position="214"/>
        <end position="235"/>
    </location>
</feature>
<feature type="domain" description="Transcription elongation factor Eaf N-terminal" evidence="2">
    <location>
        <begin position="18"/>
        <end position="121"/>
    </location>
</feature>
<feature type="compositionally biased region" description="Acidic residues" evidence="1">
    <location>
        <begin position="326"/>
        <end position="354"/>
    </location>
</feature>
<keyword evidence="4" id="KW-1185">Reference proteome</keyword>
<feature type="region of interest" description="Disordered" evidence="1">
    <location>
        <begin position="127"/>
        <end position="147"/>
    </location>
</feature>
<feature type="region of interest" description="Disordered" evidence="1">
    <location>
        <begin position="33"/>
        <end position="63"/>
    </location>
</feature>
<comment type="caution">
    <text evidence="3">The sequence shown here is derived from an EMBL/GenBank/DDBJ whole genome shotgun (WGS) entry which is preliminary data.</text>
</comment>
<evidence type="ECO:0000313" key="3">
    <source>
        <dbReference type="EMBL" id="KAL1792446.1"/>
    </source>
</evidence>
<gene>
    <name evidence="3" type="ORF">ACET3X_008953</name>
</gene>
<dbReference type="Pfam" id="PF09816">
    <property type="entry name" value="EAF"/>
    <property type="match status" value="1"/>
</dbReference>
<feature type="compositionally biased region" description="Polar residues" evidence="1">
    <location>
        <begin position="196"/>
        <end position="206"/>
    </location>
</feature>
<feature type="region of interest" description="Disordered" evidence="1">
    <location>
        <begin position="178"/>
        <end position="502"/>
    </location>
</feature>
<dbReference type="GeneID" id="96089275"/>
<accession>A0ABR3U7H1</accession>
<dbReference type="InterPro" id="IPR019194">
    <property type="entry name" value="Tscrpt_elong_fac_Eaf_N"/>
</dbReference>
<dbReference type="EMBL" id="JBHGVX010000009">
    <property type="protein sequence ID" value="KAL1792446.1"/>
    <property type="molecule type" value="Genomic_DNA"/>
</dbReference>
<evidence type="ECO:0000313" key="4">
    <source>
        <dbReference type="Proteomes" id="UP001578633"/>
    </source>
</evidence>